<accession>A0A3D8RPB2</accession>
<comment type="similarity">
    <text evidence="1 9">Belongs to the peptidase A1 family.</text>
</comment>
<dbReference type="Gene3D" id="2.40.70.10">
    <property type="entry name" value="Acid Proteases"/>
    <property type="match status" value="2"/>
</dbReference>
<evidence type="ECO:0000256" key="4">
    <source>
        <dbReference type="ARBA" id="ARBA00022750"/>
    </source>
</evidence>
<name>A0A3D8RPB2_9HELO</name>
<keyword evidence="10" id="KW-0472">Membrane</keyword>
<dbReference type="GO" id="GO:0006508">
    <property type="term" value="P:proteolysis"/>
    <property type="evidence" value="ECO:0007669"/>
    <property type="project" value="UniProtKB-KW"/>
</dbReference>
<evidence type="ECO:0000256" key="2">
    <source>
        <dbReference type="ARBA" id="ARBA00022670"/>
    </source>
</evidence>
<dbReference type="PANTHER" id="PTHR47966">
    <property type="entry name" value="BETA-SITE APP-CLEAVING ENZYME, ISOFORM A-RELATED"/>
    <property type="match status" value="1"/>
</dbReference>
<dbReference type="EMBL" id="PDLN01000009">
    <property type="protein sequence ID" value="RDW75907.1"/>
    <property type="molecule type" value="Genomic_DNA"/>
</dbReference>
<dbReference type="SUPFAM" id="SSF50630">
    <property type="entry name" value="Acid proteases"/>
    <property type="match status" value="1"/>
</dbReference>
<feature type="signal peptide" evidence="11">
    <location>
        <begin position="1"/>
        <end position="23"/>
    </location>
</feature>
<keyword evidence="10" id="KW-1133">Transmembrane helix</keyword>
<dbReference type="InterPro" id="IPR001969">
    <property type="entry name" value="Aspartic_peptidase_AS"/>
</dbReference>
<keyword evidence="14" id="KW-1185">Reference proteome</keyword>
<dbReference type="AlphaFoldDB" id="A0A3D8RPB2"/>
<proteinExistence type="inferred from homology"/>
<evidence type="ECO:0000256" key="11">
    <source>
        <dbReference type="SAM" id="SignalP"/>
    </source>
</evidence>
<dbReference type="OrthoDB" id="771136at2759"/>
<evidence type="ECO:0000256" key="3">
    <source>
        <dbReference type="ARBA" id="ARBA00022729"/>
    </source>
</evidence>
<keyword evidence="2 9" id="KW-0645">Protease</keyword>
<keyword evidence="3 11" id="KW-0732">Signal</keyword>
<evidence type="ECO:0000256" key="5">
    <source>
        <dbReference type="ARBA" id="ARBA00022801"/>
    </source>
</evidence>
<dbReference type="PRINTS" id="PR00792">
    <property type="entry name" value="PEPSIN"/>
</dbReference>
<dbReference type="CDD" id="cd05474">
    <property type="entry name" value="SAP_like"/>
    <property type="match status" value="1"/>
</dbReference>
<dbReference type="PANTHER" id="PTHR47966:SF65">
    <property type="entry name" value="ASPARTIC-TYPE ENDOPEPTIDASE"/>
    <property type="match status" value="1"/>
</dbReference>
<dbReference type="GO" id="GO:0004190">
    <property type="term" value="F:aspartic-type endopeptidase activity"/>
    <property type="evidence" value="ECO:0007669"/>
    <property type="project" value="UniProtKB-KW"/>
</dbReference>
<dbReference type="InterPro" id="IPR001461">
    <property type="entry name" value="Aspartic_peptidase_A1"/>
</dbReference>
<protein>
    <recommendedName>
        <fullName evidence="7">Probable aspartic-type endopeptidase OPSB</fullName>
    </recommendedName>
    <alternativeName>
        <fullName evidence="6">Probable aspartic-type endopeptidase opsB</fullName>
    </alternativeName>
</protein>
<feature type="active site" evidence="8">
    <location>
        <position position="290"/>
    </location>
</feature>
<keyword evidence="10" id="KW-0812">Transmembrane</keyword>
<dbReference type="InterPro" id="IPR033121">
    <property type="entry name" value="PEPTIDASE_A1"/>
</dbReference>
<dbReference type="InterPro" id="IPR033876">
    <property type="entry name" value="SAP-like"/>
</dbReference>
<dbReference type="Proteomes" id="UP000256328">
    <property type="component" value="Unassembled WGS sequence"/>
</dbReference>
<reference evidence="13 14" key="1">
    <citation type="journal article" date="2018" name="IMA Fungus">
        <title>IMA Genome-F 9: Draft genome sequence of Annulohypoxylon stygium, Aspergillus mulundensis, Berkeleyomyces basicola (syn. Thielaviopsis basicola), Ceratocystis smalleyi, two Cercospora beticola strains, Coleophoma cylindrospora, Fusarium fracticaudum, Phialophora cf. hyalina, and Morchella septimelata.</title>
        <authorList>
            <person name="Wingfield B.D."/>
            <person name="Bills G.F."/>
            <person name="Dong Y."/>
            <person name="Huang W."/>
            <person name="Nel W.J."/>
            <person name="Swalarsk-Parry B.S."/>
            <person name="Vaghefi N."/>
            <person name="Wilken P.M."/>
            <person name="An Z."/>
            <person name="de Beer Z.W."/>
            <person name="De Vos L."/>
            <person name="Chen L."/>
            <person name="Duong T.A."/>
            <person name="Gao Y."/>
            <person name="Hammerbacher A."/>
            <person name="Kikkert J.R."/>
            <person name="Li Y."/>
            <person name="Li H."/>
            <person name="Li K."/>
            <person name="Li Q."/>
            <person name="Liu X."/>
            <person name="Ma X."/>
            <person name="Naidoo K."/>
            <person name="Pethybridge S.J."/>
            <person name="Sun J."/>
            <person name="Steenkamp E.T."/>
            <person name="van der Nest M.A."/>
            <person name="van Wyk S."/>
            <person name="Wingfield M.J."/>
            <person name="Xiong C."/>
            <person name="Yue Q."/>
            <person name="Zhang X."/>
        </authorList>
    </citation>
    <scope>NUCLEOTIDE SEQUENCE [LARGE SCALE GENOMIC DNA]</scope>
    <source>
        <strain evidence="13 14">BP5796</strain>
    </source>
</reference>
<evidence type="ECO:0000256" key="6">
    <source>
        <dbReference type="ARBA" id="ARBA00067536"/>
    </source>
</evidence>
<feature type="chain" id="PRO_5017704902" description="Probable aspartic-type endopeptidase OPSB" evidence="11">
    <location>
        <begin position="24"/>
        <end position="534"/>
    </location>
</feature>
<evidence type="ECO:0000256" key="9">
    <source>
        <dbReference type="RuleBase" id="RU000454"/>
    </source>
</evidence>
<keyword evidence="4 9" id="KW-0064">Aspartyl protease</keyword>
<sequence>MARLTSLILASSSLVSLSTAAAADTVHWSITRDDAVATAQLKARSMILSKRADTLQANLGNAVQAGLYFANISVGTPAQALQVQIDTGSSDVWVPSSTSQICVDGATRTSNGCSGGSFDASKSSTFFDVEPGGFNISYVDGTGSTGDYFQDTFSIGGSTIKSFQMGLALDSTIGVGIMGIGYNTSEANTQTGNGTIYPNLPEALVNAGLIKTNAYSLWLDDLQSSTGSVLFGGIDTDKFTGDLVSIPVYPSTRGGVTTSFTVAFTSLGATSSSGSDQFTATTYAEAAILDSGTTITLLPNDVAQVVFEELGAQVDEQLGAVVVPCSLANNTGTLNYGFGGPGGPTIKVPMSQLVLSLTSSSGRQPTFSDGTAACQLGIQAAGNLPVLFGDTFLRSAYVVYDLINNRIAIAQTNFDSTGSNIVAFASSGAAIPSATTATGTPGVTQTVTDPVRGGQGSATGTGTATAVATFNPTQVSLNAAAGFASTATGTSSSSSSSTKKSAAGHVQPPFRWAAVAVLSISVGLMGVGVGLFAL</sequence>
<evidence type="ECO:0000313" key="13">
    <source>
        <dbReference type="EMBL" id="RDW75907.1"/>
    </source>
</evidence>
<organism evidence="13 14">
    <name type="scientific">Coleophoma crateriformis</name>
    <dbReference type="NCBI Taxonomy" id="565419"/>
    <lineage>
        <taxon>Eukaryota</taxon>
        <taxon>Fungi</taxon>
        <taxon>Dikarya</taxon>
        <taxon>Ascomycota</taxon>
        <taxon>Pezizomycotina</taxon>
        <taxon>Leotiomycetes</taxon>
        <taxon>Helotiales</taxon>
        <taxon>Dermateaceae</taxon>
        <taxon>Coleophoma</taxon>
    </lineage>
</organism>
<evidence type="ECO:0000256" key="8">
    <source>
        <dbReference type="PIRSR" id="PIRSR601461-1"/>
    </source>
</evidence>
<evidence type="ECO:0000313" key="14">
    <source>
        <dbReference type="Proteomes" id="UP000256328"/>
    </source>
</evidence>
<feature type="active site" evidence="8">
    <location>
        <position position="86"/>
    </location>
</feature>
<feature type="domain" description="Peptidase A1" evidence="12">
    <location>
        <begin position="68"/>
        <end position="410"/>
    </location>
</feature>
<dbReference type="Pfam" id="PF00026">
    <property type="entry name" value="Asp"/>
    <property type="match status" value="1"/>
</dbReference>
<evidence type="ECO:0000256" key="10">
    <source>
        <dbReference type="SAM" id="Phobius"/>
    </source>
</evidence>
<dbReference type="PROSITE" id="PS00141">
    <property type="entry name" value="ASP_PROTEASE"/>
    <property type="match status" value="1"/>
</dbReference>
<evidence type="ECO:0000259" key="12">
    <source>
        <dbReference type="PROSITE" id="PS51767"/>
    </source>
</evidence>
<keyword evidence="5 9" id="KW-0378">Hydrolase</keyword>
<comment type="caution">
    <text evidence="13">The sequence shown here is derived from an EMBL/GenBank/DDBJ whole genome shotgun (WGS) entry which is preliminary data.</text>
</comment>
<feature type="transmembrane region" description="Helical" evidence="10">
    <location>
        <begin position="510"/>
        <end position="533"/>
    </location>
</feature>
<dbReference type="PROSITE" id="PS51767">
    <property type="entry name" value="PEPTIDASE_A1"/>
    <property type="match status" value="1"/>
</dbReference>
<gene>
    <name evidence="13" type="ORF">BP5796_06728</name>
</gene>
<evidence type="ECO:0000256" key="7">
    <source>
        <dbReference type="ARBA" id="ARBA00068059"/>
    </source>
</evidence>
<evidence type="ECO:0000256" key="1">
    <source>
        <dbReference type="ARBA" id="ARBA00007447"/>
    </source>
</evidence>
<dbReference type="FunFam" id="2.40.70.10:FF:000011">
    <property type="entry name" value="Aspartic protease"/>
    <property type="match status" value="1"/>
</dbReference>
<dbReference type="InterPro" id="IPR021109">
    <property type="entry name" value="Peptidase_aspartic_dom_sf"/>
</dbReference>